<dbReference type="InterPro" id="IPR026904">
    <property type="entry name" value="MnmG_C"/>
</dbReference>
<evidence type="ECO:0000256" key="1">
    <source>
        <dbReference type="ARBA" id="ARBA00001974"/>
    </source>
</evidence>
<organism evidence="14 15">
    <name type="scientific">Streptococcus pantholopis</name>
    <dbReference type="NCBI Taxonomy" id="1811193"/>
    <lineage>
        <taxon>Bacteria</taxon>
        <taxon>Bacillati</taxon>
        <taxon>Bacillota</taxon>
        <taxon>Bacilli</taxon>
        <taxon>Lactobacillales</taxon>
        <taxon>Streptococcaceae</taxon>
        <taxon>Streptococcus</taxon>
    </lineage>
</organism>
<dbReference type="Gene3D" id="1.10.10.1800">
    <property type="entry name" value="tRNA uridine 5-carboxymethylaminomethyl modification enzyme MnmG/GidA"/>
    <property type="match status" value="1"/>
</dbReference>
<gene>
    <name evidence="12" type="primary">mnmG</name>
    <name evidence="12" type="synonym">gidA</name>
    <name evidence="14" type="ORF">A0O21_09515</name>
</gene>
<dbReference type="OrthoDB" id="9815560at2"/>
<dbReference type="HAMAP" id="MF_00129">
    <property type="entry name" value="MnmG_GidA"/>
    <property type="match status" value="1"/>
</dbReference>
<feature type="binding site" evidence="12">
    <location>
        <begin position="276"/>
        <end position="290"/>
    </location>
    <ligand>
        <name>NAD(+)</name>
        <dbReference type="ChEBI" id="CHEBI:57540"/>
    </ligand>
</feature>
<dbReference type="AlphaFoldDB" id="A0A172Q9S7"/>
<dbReference type="KEGG" id="spat:A0O21_09515"/>
<evidence type="ECO:0000313" key="14">
    <source>
        <dbReference type="EMBL" id="AND80216.1"/>
    </source>
</evidence>
<comment type="similarity">
    <text evidence="3 12">Belongs to the MnmG family.</text>
</comment>
<dbReference type="FunFam" id="1.10.10.1800:FF:000001">
    <property type="entry name" value="tRNA uridine 5-carboxymethylaminomethyl modification enzyme MnmG"/>
    <property type="match status" value="1"/>
</dbReference>
<comment type="cofactor">
    <cofactor evidence="1 12">
        <name>FAD</name>
        <dbReference type="ChEBI" id="CHEBI:57692"/>
    </cofactor>
</comment>
<dbReference type="Pfam" id="PF13932">
    <property type="entry name" value="SAM_GIDA_C"/>
    <property type="match status" value="1"/>
</dbReference>
<dbReference type="GO" id="GO:0002098">
    <property type="term" value="P:tRNA wobble uridine modification"/>
    <property type="evidence" value="ECO:0007669"/>
    <property type="project" value="InterPro"/>
</dbReference>
<dbReference type="FunFam" id="1.10.150.570:FF:000001">
    <property type="entry name" value="tRNA uridine 5-carboxymethylaminomethyl modification enzyme MnmG"/>
    <property type="match status" value="1"/>
</dbReference>
<dbReference type="PANTHER" id="PTHR11806">
    <property type="entry name" value="GLUCOSE INHIBITED DIVISION PROTEIN A"/>
    <property type="match status" value="1"/>
</dbReference>
<dbReference type="PROSITE" id="PS01280">
    <property type="entry name" value="GIDA_1"/>
    <property type="match status" value="1"/>
</dbReference>
<feature type="binding site" evidence="12">
    <location>
        <position position="127"/>
    </location>
    <ligand>
        <name>FAD</name>
        <dbReference type="ChEBI" id="CHEBI:57692"/>
    </ligand>
</feature>
<dbReference type="EMBL" id="CP014699">
    <property type="protein sequence ID" value="AND80216.1"/>
    <property type="molecule type" value="Genomic_DNA"/>
</dbReference>
<dbReference type="InterPro" id="IPR004416">
    <property type="entry name" value="MnmG"/>
</dbReference>
<dbReference type="GO" id="GO:0030488">
    <property type="term" value="P:tRNA methylation"/>
    <property type="evidence" value="ECO:0007669"/>
    <property type="project" value="TreeGrafter"/>
</dbReference>
<protein>
    <recommendedName>
        <fullName evidence="4 12">tRNA uridine 5-carboxymethylaminomethyl modification enzyme MnmG</fullName>
    </recommendedName>
    <alternativeName>
        <fullName evidence="11 12">Glucose-inhibited division protein A</fullName>
    </alternativeName>
</protein>
<dbReference type="Gene3D" id="3.50.50.60">
    <property type="entry name" value="FAD/NAD(P)-binding domain"/>
    <property type="match status" value="2"/>
</dbReference>
<evidence type="ECO:0000256" key="10">
    <source>
        <dbReference type="ARBA" id="ARBA00025948"/>
    </source>
</evidence>
<evidence type="ECO:0000256" key="7">
    <source>
        <dbReference type="ARBA" id="ARBA00022694"/>
    </source>
</evidence>
<keyword evidence="7 12" id="KW-0819">tRNA processing</keyword>
<dbReference type="InterPro" id="IPR036188">
    <property type="entry name" value="FAD/NAD-bd_sf"/>
</dbReference>
<accession>A0A172Q9S7</accession>
<dbReference type="InterPro" id="IPR049312">
    <property type="entry name" value="GIDA_C_N"/>
</dbReference>
<evidence type="ECO:0000256" key="5">
    <source>
        <dbReference type="ARBA" id="ARBA00022490"/>
    </source>
</evidence>
<dbReference type="Pfam" id="PF21680">
    <property type="entry name" value="GIDA_C_1st"/>
    <property type="match status" value="1"/>
</dbReference>
<dbReference type="FunFam" id="3.50.50.60:FF:000063">
    <property type="entry name" value="tRNA uridine 5-carboxymethylaminomethyl modification enzyme MnmG"/>
    <property type="match status" value="1"/>
</dbReference>
<evidence type="ECO:0000256" key="3">
    <source>
        <dbReference type="ARBA" id="ARBA00007653"/>
    </source>
</evidence>
<feature type="binding site" evidence="12">
    <location>
        <position position="182"/>
    </location>
    <ligand>
        <name>FAD</name>
        <dbReference type="ChEBI" id="CHEBI:57692"/>
    </ligand>
</feature>
<evidence type="ECO:0000256" key="4">
    <source>
        <dbReference type="ARBA" id="ARBA00020461"/>
    </source>
</evidence>
<evidence type="ECO:0000256" key="2">
    <source>
        <dbReference type="ARBA" id="ARBA00003717"/>
    </source>
</evidence>
<feature type="binding site" evidence="12">
    <location>
        <begin position="15"/>
        <end position="20"/>
    </location>
    <ligand>
        <name>FAD</name>
        <dbReference type="ChEBI" id="CHEBI:57692"/>
    </ligand>
</feature>
<dbReference type="InterPro" id="IPR040131">
    <property type="entry name" value="MnmG_N"/>
</dbReference>
<keyword evidence="6 12" id="KW-0285">Flavoprotein</keyword>
<dbReference type="SMART" id="SM01228">
    <property type="entry name" value="GIDA_assoc_3"/>
    <property type="match status" value="1"/>
</dbReference>
<evidence type="ECO:0000256" key="8">
    <source>
        <dbReference type="ARBA" id="ARBA00022827"/>
    </source>
</evidence>
<keyword evidence="9 12" id="KW-0520">NAD</keyword>
<dbReference type="STRING" id="1811193.A0O21_09515"/>
<evidence type="ECO:0000256" key="12">
    <source>
        <dbReference type="HAMAP-Rule" id="MF_00129"/>
    </source>
</evidence>
<feature type="domain" description="tRNA uridine 5-carboxymethylaminomethyl modification enzyme C-terminal subdomain" evidence="13">
    <location>
        <begin position="549"/>
        <end position="620"/>
    </location>
</feature>
<dbReference type="PANTHER" id="PTHR11806:SF0">
    <property type="entry name" value="PROTEIN MTO1 HOMOLOG, MITOCHONDRIAL"/>
    <property type="match status" value="1"/>
</dbReference>
<sequence>MTQEFVEDYDVIVIGAGHAGVEAALASSRMGCKTLLATINLEMLAFMPCNPSIGGSAKGIVVREIDALGGEMGKNIDKTYIQMRMLNTGKGPAVRALRAQADKALYARTMKHTVEQQENLTLRQTMIEEILVEDGKVLGVRTATNQKFSAESVIVTTGTALRGEIILGDLKYSSGPNNSLPSIGLADNLRELGLEIGRFKTGTPPRVKASSIDYAETEIQPGDKKANHFSFLSDDADYLQEQIPCWLTYTNPKSHDIIHKNLHRAPMFSGIVKGVGPRYCPSIEDKIVRFADKERHQLFLEPEGRETEEVYVQGLSTSLPEDVQKELLHSIKGLEKAELMRTGYAIEYDVVLPHQLRATLETKLVSGLFTAGQTNGTSGYEEAAGQGLIAGINAALKVQGQPEFILKRSDAYIGVMIDDLVTKGTAEPYRLLTSRAEYRLILRHDNADMRLTELGRKIGLVDDERYYVYKRRKEQFDKELTRLSSSKLKPVTETNERIAELGFKPLTDALTAKDFMRRPGINYDLVTSFIGAADESLDDNVIELLETEIKYEGYINKALDQVAKMKRLEGKPIPKNIDWDAIDSIATEARQKFKKINPETIGQASRISGVNPSDISILMVYLEGKQKAGSKS</sequence>
<dbReference type="GO" id="GO:0005829">
    <property type="term" value="C:cytosol"/>
    <property type="evidence" value="ECO:0007669"/>
    <property type="project" value="TreeGrafter"/>
</dbReference>
<feature type="binding site" evidence="12">
    <location>
        <position position="373"/>
    </location>
    <ligand>
        <name>FAD</name>
        <dbReference type="ChEBI" id="CHEBI:57692"/>
    </ligand>
</feature>
<dbReference type="PRINTS" id="PR00411">
    <property type="entry name" value="PNDRDTASEI"/>
</dbReference>
<dbReference type="Proteomes" id="UP000077317">
    <property type="component" value="Chromosome"/>
</dbReference>
<dbReference type="GO" id="GO:0050660">
    <property type="term" value="F:flavin adenine dinucleotide binding"/>
    <property type="evidence" value="ECO:0007669"/>
    <property type="project" value="UniProtKB-UniRule"/>
</dbReference>
<name>A0A172Q9S7_9STRE</name>
<evidence type="ECO:0000256" key="9">
    <source>
        <dbReference type="ARBA" id="ARBA00023027"/>
    </source>
</evidence>
<dbReference type="SUPFAM" id="SSF51905">
    <property type="entry name" value="FAD/NAD(P)-binding domain"/>
    <property type="match status" value="1"/>
</dbReference>
<reference evidence="15" key="2">
    <citation type="submission" date="2016-03" db="EMBL/GenBank/DDBJ databases">
        <title>Streptococcus antelopensis sp. nov., isolated from the feces of the Tibetan antelope (Pantholops hodgsonii) in Hoh Xil National Nature Reserve, Qinghai, China.</title>
        <authorList>
            <person name="Bai X."/>
        </authorList>
    </citation>
    <scope>NUCLEOTIDE SEQUENCE [LARGE SCALE GENOMIC DNA]</scope>
    <source>
        <strain evidence="15">TA 26</strain>
    </source>
</reference>
<dbReference type="FunFam" id="3.50.50.60:FF:000002">
    <property type="entry name" value="tRNA uridine 5-carboxymethylaminomethyl modification enzyme MnmG"/>
    <property type="match status" value="1"/>
</dbReference>
<keyword evidence="15" id="KW-1185">Reference proteome</keyword>
<dbReference type="InterPro" id="IPR002218">
    <property type="entry name" value="MnmG-rel"/>
</dbReference>
<dbReference type="RefSeq" id="WP_067064627.1">
    <property type="nucleotide sequence ID" value="NZ_CP014699.1"/>
</dbReference>
<proteinExistence type="inferred from homology"/>
<dbReference type="PRINTS" id="PR00368">
    <property type="entry name" value="FADPNR"/>
</dbReference>
<reference evidence="14 15" key="1">
    <citation type="journal article" date="2016" name="Int. J. Syst. Evol. Microbiol.">
        <title>Streptococcuspantholopis sp. nov., isolated from faeces of the Tibetan antelope (Pantholops hodgsonii).</title>
        <authorList>
            <person name="Bai X."/>
            <person name="Xiong Y."/>
            <person name="Lu S."/>
            <person name="Jin D."/>
            <person name="Lai X."/>
            <person name="Yang J."/>
            <person name="Niu L."/>
            <person name="Hu S."/>
            <person name="Meng X."/>
            <person name="Pu J."/>
            <person name="Ye C."/>
            <person name="Xu J."/>
        </authorList>
    </citation>
    <scope>NUCLEOTIDE SEQUENCE [LARGE SCALE GENOMIC DNA]</scope>
    <source>
        <strain evidence="14 15">TA 26</strain>
    </source>
</reference>
<keyword evidence="5 12" id="KW-0963">Cytoplasm</keyword>
<evidence type="ECO:0000313" key="15">
    <source>
        <dbReference type="Proteomes" id="UP000077317"/>
    </source>
</evidence>
<evidence type="ECO:0000259" key="13">
    <source>
        <dbReference type="SMART" id="SM01228"/>
    </source>
</evidence>
<dbReference type="NCBIfam" id="TIGR00136">
    <property type="entry name" value="mnmG_gidA"/>
    <property type="match status" value="1"/>
</dbReference>
<dbReference type="InterPro" id="IPR044920">
    <property type="entry name" value="MnmG_C_subdom_sf"/>
</dbReference>
<comment type="subcellular location">
    <subcellularLocation>
        <location evidence="12">Cytoplasm</location>
    </subcellularLocation>
</comment>
<keyword evidence="8 12" id="KW-0274">FAD</keyword>
<dbReference type="Gene3D" id="1.10.150.570">
    <property type="entry name" value="GidA associated domain, C-terminal subdomain"/>
    <property type="match status" value="1"/>
</dbReference>
<evidence type="ECO:0000256" key="6">
    <source>
        <dbReference type="ARBA" id="ARBA00022630"/>
    </source>
</evidence>
<dbReference type="PROSITE" id="PS01281">
    <property type="entry name" value="GIDA_2"/>
    <property type="match status" value="1"/>
</dbReference>
<dbReference type="InterPro" id="IPR020595">
    <property type="entry name" value="MnmG-rel_CS"/>
</dbReference>
<comment type="function">
    <text evidence="2 12">NAD-binding protein involved in the addition of a carboxymethylaminomethyl (cmnm) group at the wobble position (U34) of certain tRNAs, forming tRNA-cmnm(5)s(2)U34.</text>
</comment>
<comment type="subunit">
    <text evidence="10 12">Homodimer. Heterotetramer of two MnmE and two MnmG subunits.</text>
</comment>
<dbReference type="InterPro" id="IPR047001">
    <property type="entry name" value="MnmG_C_subdom"/>
</dbReference>
<evidence type="ECO:0000256" key="11">
    <source>
        <dbReference type="ARBA" id="ARBA00031800"/>
    </source>
</evidence>
<dbReference type="Pfam" id="PF01134">
    <property type="entry name" value="GIDA"/>
    <property type="match status" value="1"/>
</dbReference>